<dbReference type="RefSeq" id="WP_134338260.1">
    <property type="nucleotide sequence ID" value="NZ_SOPW01000001.1"/>
</dbReference>
<feature type="transmembrane region" description="Helical" evidence="5">
    <location>
        <begin position="77"/>
        <end position="96"/>
    </location>
</feature>
<dbReference type="Gene3D" id="2.40.50.140">
    <property type="entry name" value="Nucleic acid-binding proteins"/>
    <property type="match status" value="1"/>
</dbReference>
<dbReference type="AlphaFoldDB" id="A0A4Y8ITD7"/>
<proteinExistence type="predicted"/>
<dbReference type="InterPro" id="IPR052165">
    <property type="entry name" value="Membrane_assoc_protease"/>
</dbReference>
<feature type="transmembrane region" description="Helical" evidence="5">
    <location>
        <begin position="6"/>
        <end position="22"/>
    </location>
</feature>
<keyword evidence="8" id="KW-1185">Reference proteome</keyword>
<comment type="subcellular location">
    <subcellularLocation>
        <location evidence="1">Membrane</location>
        <topology evidence="1">Multi-pass membrane protein</topology>
    </subcellularLocation>
</comment>
<evidence type="ECO:0000256" key="4">
    <source>
        <dbReference type="ARBA" id="ARBA00023136"/>
    </source>
</evidence>
<keyword evidence="3 5" id="KW-1133">Transmembrane helix</keyword>
<dbReference type="GO" id="GO:0005886">
    <property type="term" value="C:plasma membrane"/>
    <property type="evidence" value="ECO:0007669"/>
    <property type="project" value="TreeGrafter"/>
</dbReference>
<dbReference type="Pfam" id="PF01957">
    <property type="entry name" value="NfeD"/>
    <property type="match status" value="1"/>
</dbReference>
<feature type="transmembrane region" description="Helical" evidence="5">
    <location>
        <begin position="52"/>
        <end position="70"/>
    </location>
</feature>
<dbReference type="PANTHER" id="PTHR33507:SF3">
    <property type="entry name" value="INNER MEMBRANE PROTEIN YBBJ"/>
    <property type="match status" value="1"/>
</dbReference>
<evidence type="ECO:0000256" key="3">
    <source>
        <dbReference type="ARBA" id="ARBA00022989"/>
    </source>
</evidence>
<sequence>MMILQSIVGVFVVTFLGMFFLIGEMFVKLKGLGLILGIGFITLYFMSHVSSFNLIMMGIAFLIGIGLIIVDGKFIGDGTIGIVGFVLILLSVAFAASNWTLAMYSVAGVILGSLSSLLLIKMLPRRDMWSKIALMDQLTSEKGYNSLNHSYKDLLNKEGITQTVLRPSGNIKVNGEEYSAVSKGNWIEKNHAIRIVNIDGTKIEVEEVNKE</sequence>
<dbReference type="PANTHER" id="PTHR33507">
    <property type="entry name" value="INNER MEMBRANE PROTEIN YBBJ"/>
    <property type="match status" value="1"/>
</dbReference>
<dbReference type="OrthoDB" id="9806253at2"/>
<accession>A0A4Y8ITD7</accession>
<comment type="caution">
    <text evidence="7">The sequence shown here is derived from an EMBL/GenBank/DDBJ whole genome shotgun (WGS) entry which is preliminary data.</text>
</comment>
<dbReference type="EMBL" id="SOPW01000001">
    <property type="protein sequence ID" value="TFB25124.1"/>
    <property type="molecule type" value="Genomic_DNA"/>
</dbReference>
<keyword evidence="2 5" id="KW-0812">Transmembrane</keyword>
<reference evidence="7 8" key="1">
    <citation type="submission" date="2019-03" db="EMBL/GenBank/DDBJ databases">
        <authorList>
            <person name="He R.-H."/>
        </authorList>
    </citation>
    <scope>NUCLEOTIDE SEQUENCE [LARGE SCALE GENOMIC DNA]</scope>
    <source>
        <strain evidence="8">SH 714</strain>
    </source>
</reference>
<protein>
    <submittedName>
        <fullName evidence="7">Nodulation protein NfeD</fullName>
    </submittedName>
</protein>
<dbReference type="InterPro" id="IPR002810">
    <property type="entry name" value="NfeD-like_C"/>
</dbReference>
<name>A0A4Y8ITD7_9BACI</name>
<dbReference type="Proteomes" id="UP000297975">
    <property type="component" value="Unassembled WGS sequence"/>
</dbReference>
<feature type="domain" description="NfeD-like C-terminal" evidence="6">
    <location>
        <begin position="152"/>
        <end position="206"/>
    </location>
</feature>
<dbReference type="InterPro" id="IPR012340">
    <property type="entry name" value="NA-bd_OB-fold"/>
</dbReference>
<keyword evidence="4 5" id="KW-0472">Membrane</keyword>
<evidence type="ECO:0000256" key="2">
    <source>
        <dbReference type="ARBA" id="ARBA00022692"/>
    </source>
</evidence>
<organism evidence="7 8">
    <name type="scientific">Filobacillus milosensis</name>
    <dbReference type="NCBI Taxonomy" id="94137"/>
    <lineage>
        <taxon>Bacteria</taxon>
        <taxon>Bacillati</taxon>
        <taxon>Bacillota</taxon>
        <taxon>Bacilli</taxon>
        <taxon>Bacillales</taxon>
        <taxon>Bacillaceae</taxon>
        <taxon>Filobacillus</taxon>
    </lineage>
</organism>
<feature type="transmembrane region" description="Helical" evidence="5">
    <location>
        <begin position="102"/>
        <end position="120"/>
    </location>
</feature>
<evidence type="ECO:0000259" key="6">
    <source>
        <dbReference type="Pfam" id="PF01957"/>
    </source>
</evidence>
<evidence type="ECO:0000313" key="7">
    <source>
        <dbReference type="EMBL" id="TFB25124.1"/>
    </source>
</evidence>
<evidence type="ECO:0000256" key="1">
    <source>
        <dbReference type="ARBA" id="ARBA00004141"/>
    </source>
</evidence>
<evidence type="ECO:0000256" key="5">
    <source>
        <dbReference type="SAM" id="Phobius"/>
    </source>
</evidence>
<evidence type="ECO:0000313" key="8">
    <source>
        <dbReference type="Proteomes" id="UP000297975"/>
    </source>
</evidence>
<dbReference type="SUPFAM" id="SSF141322">
    <property type="entry name" value="NfeD domain-like"/>
    <property type="match status" value="1"/>
</dbReference>
<gene>
    <name evidence="7" type="ORF">E3U55_00050</name>
</gene>